<evidence type="ECO:0000313" key="4">
    <source>
        <dbReference type="EMBL" id="CAG2225244.1"/>
    </source>
</evidence>
<dbReference type="InterPro" id="IPR020837">
    <property type="entry name" value="Fibrinogen_CS"/>
</dbReference>
<evidence type="ECO:0000313" key="5">
    <source>
        <dbReference type="Proteomes" id="UP000683360"/>
    </source>
</evidence>
<dbReference type="Pfam" id="PF05380">
    <property type="entry name" value="Peptidase_A17"/>
    <property type="match status" value="2"/>
</dbReference>
<dbReference type="InterPro" id="IPR002181">
    <property type="entry name" value="Fibrinogen_a/b/g_C_dom"/>
</dbReference>
<comment type="caution">
    <text evidence="4">The sequence shown here is derived from an EMBL/GenBank/DDBJ whole genome shotgun (WGS) entry which is preliminary data.</text>
</comment>
<dbReference type="CDD" id="cd00087">
    <property type="entry name" value="FReD"/>
    <property type="match status" value="1"/>
</dbReference>
<feature type="region of interest" description="Disordered" evidence="2">
    <location>
        <begin position="1"/>
        <end position="21"/>
    </location>
</feature>
<dbReference type="Gene3D" id="3.90.215.10">
    <property type="entry name" value="Gamma Fibrinogen, chain A, domain 1"/>
    <property type="match status" value="1"/>
</dbReference>
<dbReference type="PROSITE" id="PS51406">
    <property type="entry name" value="FIBRINOGEN_C_2"/>
    <property type="match status" value="1"/>
</dbReference>
<dbReference type="Gene3D" id="4.10.530.10">
    <property type="entry name" value="Gamma-fibrinogen Carboxyl Terminal Fragment, domain 2"/>
    <property type="match status" value="1"/>
</dbReference>
<feature type="domain" description="Fibrinogen C-terminal" evidence="3">
    <location>
        <begin position="157"/>
        <end position="336"/>
    </location>
</feature>
<keyword evidence="1" id="KW-1015">Disulfide bond</keyword>
<dbReference type="SUPFAM" id="SSF56496">
    <property type="entry name" value="Fibrinogen C-terminal domain-like"/>
    <property type="match status" value="1"/>
</dbReference>
<reference evidence="4" key="1">
    <citation type="submission" date="2021-03" db="EMBL/GenBank/DDBJ databases">
        <authorList>
            <person name="Bekaert M."/>
        </authorList>
    </citation>
    <scope>NUCLEOTIDE SEQUENCE</scope>
</reference>
<accession>A0A8S3SV59</accession>
<keyword evidence="5" id="KW-1185">Reference proteome</keyword>
<name>A0A8S3SV59_MYTED</name>
<proteinExistence type="predicted"/>
<dbReference type="EMBL" id="CAJPWZ010001843">
    <property type="protein sequence ID" value="CAG2225244.1"/>
    <property type="molecule type" value="Genomic_DNA"/>
</dbReference>
<dbReference type="Pfam" id="PF00147">
    <property type="entry name" value="Fibrinogen_C"/>
    <property type="match status" value="1"/>
</dbReference>
<dbReference type="SUPFAM" id="SSF56672">
    <property type="entry name" value="DNA/RNA polymerases"/>
    <property type="match status" value="1"/>
</dbReference>
<evidence type="ECO:0000259" key="3">
    <source>
        <dbReference type="PROSITE" id="PS51406"/>
    </source>
</evidence>
<dbReference type="InterPro" id="IPR036056">
    <property type="entry name" value="Fibrinogen-like_C"/>
</dbReference>
<protein>
    <recommendedName>
        <fullName evidence="3">Fibrinogen C-terminal domain-containing protein</fullName>
    </recommendedName>
</protein>
<sequence>MLNEYSSKLEKSHTRYNRKLSEMHSEYDNRFSDLSEKQSENVTKFMENVQIWQNSMMQSMNEQSGNLQKSKIEYDNQVSEILRIYRDQTSQISKEVVTNFTDLKTDMEDWKNNKVADLIKAVSMNFTQFETNMIHVSNYLIHFILDMDMIKDKIEVIQDILQARECSDKPKRVGVYNILPGDSHMFKVIQKRFNGFTEFYRNWQDYENGFGDLKGEFWLGNKYIALLTSLGNHELRIDLEDWNGEKAYALFTSFKVGDRSTHYTLTISGYSGNAGDSMTYHNNMPFSTYDRDNDSRSGFICASAFDVRGAWWYNSCYRSSLNGKYSNSYNRGGINWVKPESDNTASPSVNCAAADTSFIRNCLGIILVLVRGGDGNSCQTYGLLDDGADKTSCDRRLLKKLNLATRPVTFHMSTVSSSGSTIHGQEVDLQVRPIDSNEDVSLQKVWSVKKLPISTRSAAENVDIRKLAYLADIDIPKIDANDVMLLIGTDSPEAHIPLERQLERMWTTDLNDNESNEKNLMSVEDKQALDIMEWFISYEDGHYKLGLHWRDKNISLTNNIAMTQARLQQLKRKLERDDTLHKMYTTTVNEYIEKGYAKEVSNIDSESKRMWYLLHHPVTNVNKPGKVRVVFDCAAKYQGISLNSKLLQELDLMNSLIGVLIRLKQEQIALAADIEAMFHQVRVQEEDCDALRFLWWPNVEKKIYVDDCLKSVSSEQEAIKLAIDLQSLMKMGGFRLTKWLSNNRDVLKAIPESELAPAVVNLSPGDELPNDKALDVIWDVNEDKIRFKVKLTDKPLTRRGILFIVSSIFDPLGLVSPVTLRAKAIVQNLCRLNDGSELGYGACVYLRLVDGNDKITCTLVIGKARLASIKQMSIPRLELSGAVTACRQILNDELEIKIDNVTFWTDSTIVLGYIRNTSRRFKTFVANRLSIIHNTTSLDQWRHVDSPSNLTDIASRGLDACDSKKLNIWLKGPNFLLEDSRYWPQDLRNELQEVSDNDTELRMEVAIHAMTNNTTDYLMNYVSDWTKLLRATAWLIRFMFYCRQRYLNHQVQFRTGDHTLSELKMATNIDTPVKKDSRIALFNPVLDNELIRTKGRLSTSNLDEYPIILPDNHHVTSLIVRFYHENQSHVGIQQVLAATRMKYWILKGHSLVKKVVGCCIPCERQHSPPCVQQMAPLLDDEQMTADKPPLTFVGIDYFDPFWLG</sequence>
<evidence type="ECO:0000256" key="2">
    <source>
        <dbReference type="SAM" id="MobiDB-lite"/>
    </source>
</evidence>
<feature type="compositionally biased region" description="Basic and acidic residues" evidence="2">
    <location>
        <begin position="7"/>
        <end position="21"/>
    </location>
</feature>
<dbReference type="InterPro" id="IPR043502">
    <property type="entry name" value="DNA/RNA_pol_sf"/>
</dbReference>
<dbReference type="Proteomes" id="UP000683360">
    <property type="component" value="Unassembled WGS sequence"/>
</dbReference>
<dbReference type="PANTHER" id="PTHR47331">
    <property type="entry name" value="PHD-TYPE DOMAIN-CONTAINING PROTEIN"/>
    <property type="match status" value="1"/>
</dbReference>
<dbReference type="AlphaFoldDB" id="A0A8S3SV59"/>
<dbReference type="SMART" id="SM00186">
    <property type="entry name" value="FBG"/>
    <property type="match status" value="1"/>
</dbReference>
<dbReference type="PANTHER" id="PTHR47331:SF1">
    <property type="entry name" value="GAG-LIKE PROTEIN"/>
    <property type="match status" value="1"/>
</dbReference>
<dbReference type="PROSITE" id="PS00514">
    <property type="entry name" value="FIBRINOGEN_C_1"/>
    <property type="match status" value="1"/>
</dbReference>
<evidence type="ECO:0000256" key="1">
    <source>
        <dbReference type="ARBA" id="ARBA00023157"/>
    </source>
</evidence>
<gene>
    <name evidence="4" type="ORF">MEDL_38382</name>
</gene>
<organism evidence="4 5">
    <name type="scientific">Mytilus edulis</name>
    <name type="common">Blue mussel</name>
    <dbReference type="NCBI Taxonomy" id="6550"/>
    <lineage>
        <taxon>Eukaryota</taxon>
        <taxon>Metazoa</taxon>
        <taxon>Spiralia</taxon>
        <taxon>Lophotrochozoa</taxon>
        <taxon>Mollusca</taxon>
        <taxon>Bivalvia</taxon>
        <taxon>Autobranchia</taxon>
        <taxon>Pteriomorphia</taxon>
        <taxon>Mytilida</taxon>
        <taxon>Mytiloidea</taxon>
        <taxon>Mytilidae</taxon>
        <taxon>Mytilinae</taxon>
        <taxon>Mytilus</taxon>
    </lineage>
</organism>
<dbReference type="OrthoDB" id="6378730at2759"/>
<dbReference type="InterPro" id="IPR041588">
    <property type="entry name" value="Integrase_H2C2"/>
</dbReference>
<dbReference type="Pfam" id="PF17921">
    <property type="entry name" value="Integrase_H2C2"/>
    <property type="match status" value="1"/>
</dbReference>
<dbReference type="InterPro" id="IPR014716">
    <property type="entry name" value="Fibrinogen_a/b/g_C_1"/>
</dbReference>
<dbReference type="InterPro" id="IPR008042">
    <property type="entry name" value="Retrotrans_Pao"/>
</dbReference>